<dbReference type="EMBL" id="CDMZ01001110">
    <property type="protein sequence ID" value="CEM27433.1"/>
    <property type="molecule type" value="Genomic_DNA"/>
</dbReference>
<dbReference type="SUPFAM" id="SSF51182">
    <property type="entry name" value="RmlC-like cupins"/>
    <property type="match status" value="1"/>
</dbReference>
<feature type="domain" description="Quercetin 2,3-dioxygenase C-terminal cupin" evidence="4">
    <location>
        <begin position="182"/>
        <end position="260"/>
    </location>
</feature>
<comment type="similarity">
    <text evidence="1 2">Belongs to the pirin family.</text>
</comment>
<evidence type="ECO:0000256" key="2">
    <source>
        <dbReference type="RuleBase" id="RU003457"/>
    </source>
</evidence>
<dbReference type="Pfam" id="PF17954">
    <property type="entry name" value="Pirin_C_2"/>
    <property type="match status" value="1"/>
</dbReference>
<dbReference type="InterPro" id="IPR014710">
    <property type="entry name" value="RmlC-like_jellyroll"/>
</dbReference>
<dbReference type="InterPro" id="IPR011051">
    <property type="entry name" value="RmlC_Cupin_sf"/>
</dbReference>
<dbReference type="VEuPathDB" id="CryptoDB:Cvel_21405"/>
<dbReference type="AlphaFoldDB" id="A0A0G4GDJ9"/>
<dbReference type="PANTHER" id="PTHR43212">
    <property type="entry name" value="QUERCETIN 2,3-DIOXYGENASE"/>
    <property type="match status" value="1"/>
</dbReference>
<feature type="domain" description="Pirin N-terminal" evidence="3">
    <location>
        <begin position="37"/>
        <end position="141"/>
    </location>
</feature>
<protein>
    <recommendedName>
        <fullName evidence="6">Pirin N-terminal domain-containing protein</fullName>
    </recommendedName>
</protein>
<proteinExistence type="inferred from homology"/>
<dbReference type="InterPro" id="IPR012093">
    <property type="entry name" value="Pirin"/>
</dbReference>
<dbReference type="InterPro" id="IPR041602">
    <property type="entry name" value="Quercetinase_C"/>
</dbReference>
<dbReference type="PhylomeDB" id="A0A0G4GDJ9"/>
<dbReference type="Pfam" id="PF02678">
    <property type="entry name" value="Pirin"/>
    <property type="match status" value="1"/>
</dbReference>
<name>A0A0G4GDJ9_9ALVE</name>
<evidence type="ECO:0000259" key="4">
    <source>
        <dbReference type="Pfam" id="PF17954"/>
    </source>
</evidence>
<evidence type="ECO:0000313" key="5">
    <source>
        <dbReference type="EMBL" id="CEM27433.1"/>
    </source>
</evidence>
<dbReference type="Gene3D" id="2.60.120.10">
    <property type="entry name" value="Jelly Rolls"/>
    <property type="match status" value="2"/>
</dbReference>
<organism evidence="5">
    <name type="scientific">Chromera velia CCMP2878</name>
    <dbReference type="NCBI Taxonomy" id="1169474"/>
    <lineage>
        <taxon>Eukaryota</taxon>
        <taxon>Sar</taxon>
        <taxon>Alveolata</taxon>
        <taxon>Colpodellida</taxon>
        <taxon>Chromeraceae</taxon>
        <taxon>Chromera</taxon>
    </lineage>
</organism>
<evidence type="ECO:0008006" key="6">
    <source>
        <dbReference type="Google" id="ProtNLM"/>
    </source>
</evidence>
<evidence type="ECO:0000256" key="1">
    <source>
        <dbReference type="ARBA" id="ARBA00008416"/>
    </source>
</evidence>
<accession>A0A0G4GDJ9</accession>
<evidence type="ECO:0000259" key="3">
    <source>
        <dbReference type="Pfam" id="PF02678"/>
    </source>
</evidence>
<gene>
    <name evidence="5" type="ORF">Cvel_21405</name>
</gene>
<dbReference type="PANTHER" id="PTHR43212:SF3">
    <property type="entry name" value="QUERCETIN 2,3-DIOXYGENASE"/>
    <property type="match status" value="1"/>
</dbReference>
<dbReference type="InterPro" id="IPR003829">
    <property type="entry name" value="Pirin_N_dom"/>
</dbReference>
<reference evidence="5" key="1">
    <citation type="submission" date="2014-11" db="EMBL/GenBank/DDBJ databases">
        <authorList>
            <person name="Otto D Thomas"/>
            <person name="Naeem Raeece"/>
        </authorList>
    </citation>
    <scope>NUCLEOTIDE SEQUENCE</scope>
</reference>
<sequence length="280" mass="30711">MPAFSVVHNKNLFVSEPEASWLGNPPEPSPLPSTWTNQNWLKSRFHFNFAEYSFGRNRYGTLRVLNDDLVQPDRGFGTHPHSNMEIVTFVVDGELTHADSLGNTEALGRGSVQYMSAGSGIRHSEYNASKDTPLRFIQMWVLPRKPGAKPVYGSFESLKEHAEARKEKFFHLVSDRQQTDVNTPVEIDQDLNMHVAEISPGSKVTFDVVPGRQAYVLVIEGAASVIPSPITGSSEAGAPNRMERHDGAMASGGQQLTFVGEEGHEDGAALVYVIEMAASG</sequence>
<dbReference type="CDD" id="cd02910">
    <property type="entry name" value="cupin_Yhhw_N"/>
    <property type="match status" value="1"/>
</dbReference>